<dbReference type="PANTHER" id="PTHR47791:SF3">
    <property type="entry name" value="MEIOTICALLY UP-REGULATED GENE 191 PROTEIN"/>
    <property type="match status" value="1"/>
</dbReference>
<organism evidence="1 2">
    <name type="scientific">Mucilaginibacter humi</name>
    <dbReference type="NCBI Taxonomy" id="2732510"/>
    <lineage>
        <taxon>Bacteria</taxon>
        <taxon>Pseudomonadati</taxon>
        <taxon>Bacteroidota</taxon>
        <taxon>Sphingobacteriia</taxon>
        <taxon>Sphingobacteriales</taxon>
        <taxon>Sphingobacteriaceae</taxon>
        <taxon>Mucilaginibacter</taxon>
    </lineage>
</organism>
<evidence type="ECO:0000313" key="2">
    <source>
        <dbReference type="Proteomes" id="UP000566071"/>
    </source>
</evidence>
<dbReference type="EMBL" id="JABFCR010000037">
    <property type="protein sequence ID" value="NNU34241.1"/>
    <property type="molecule type" value="Genomic_DNA"/>
</dbReference>
<comment type="caution">
    <text evidence="1">The sequence shown here is derived from an EMBL/GenBank/DDBJ whole genome shotgun (WGS) entry which is preliminary data.</text>
</comment>
<gene>
    <name evidence="1" type="ORF">HK413_08925</name>
</gene>
<protein>
    <submittedName>
        <fullName evidence="1">Uncharacterized protein</fullName>
    </submittedName>
</protein>
<dbReference type="InterPro" id="IPR053169">
    <property type="entry name" value="MUG_Protein"/>
</dbReference>
<evidence type="ECO:0000313" key="1">
    <source>
        <dbReference type="EMBL" id="NNU34241.1"/>
    </source>
</evidence>
<name>A0ABX1W1Y6_9SPHI</name>
<dbReference type="Proteomes" id="UP000566071">
    <property type="component" value="Unassembled WGS sequence"/>
</dbReference>
<dbReference type="Gene3D" id="1.50.10.20">
    <property type="match status" value="1"/>
</dbReference>
<accession>A0ABX1W1Y6</accession>
<reference evidence="1 2" key="1">
    <citation type="submission" date="2020-05" db="EMBL/GenBank/DDBJ databases">
        <authorList>
            <person name="Khan S.A."/>
            <person name="Jeon C.O."/>
            <person name="Chun B.H."/>
        </authorList>
    </citation>
    <scope>NUCLEOTIDE SEQUENCE [LARGE SCALE GENOMIC DNA]</scope>
    <source>
        <strain evidence="1 2">S1162</strain>
    </source>
</reference>
<dbReference type="InterPro" id="IPR005198">
    <property type="entry name" value="Glyco_hydro_76"/>
</dbReference>
<proteinExistence type="predicted"/>
<dbReference type="PANTHER" id="PTHR47791">
    <property type="entry name" value="MEIOTICALLY UP-REGULATED GENE 191 PROTEIN"/>
    <property type="match status" value="1"/>
</dbReference>
<dbReference type="InterPro" id="IPR008928">
    <property type="entry name" value="6-hairpin_glycosidase_sf"/>
</dbReference>
<dbReference type="Pfam" id="PF03663">
    <property type="entry name" value="Glyco_hydro_76"/>
    <property type="match status" value="1"/>
</dbReference>
<sequence>MGNGPARANQLTGNATYLTTAQAGFDRVWNGSYDPVGGGMYWDFNHSGKNSCINFPTVIAAMRLYTITGNSAYLTKAQNIYTGPKPI</sequence>
<keyword evidence="2" id="KW-1185">Reference proteome</keyword>
<dbReference type="SUPFAM" id="SSF48208">
    <property type="entry name" value="Six-hairpin glycosidases"/>
    <property type="match status" value="1"/>
</dbReference>